<comment type="caution">
    <text evidence="1">The sequence shown here is derived from an EMBL/GenBank/DDBJ whole genome shotgun (WGS) entry which is preliminary data.</text>
</comment>
<gene>
    <name evidence="1" type="ORF">GCM10010218_01960</name>
</gene>
<name>A0A919E8E0_9ACTN</name>
<dbReference type="RefSeq" id="WP_190127403.1">
    <property type="nucleotide sequence ID" value="NZ_BNBD01000001.1"/>
</dbReference>
<dbReference type="Proteomes" id="UP000638313">
    <property type="component" value="Unassembled WGS sequence"/>
</dbReference>
<dbReference type="AlphaFoldDB" id="A0A919E8E0"/>
<reference evidence="1" key="2">
    <citation type="submission" date="2020-09" db="EMBL/GenBank/DDBJ databases">
        <authorList>
            <person name="Sun Q."/>
            <person name="Ohkuma M."/>
        </authorList>
    </citation>
    <scope>NUCLEOTIDE SEQUENCE</scope>
    <source>
        <strain evidence="1">JCM 4059</strain>
    </source>
</reference>
<reference evidence="1" key="1">
    <citation type="journal article" date="2014" name="Int. J. Syst. Evol. Microbiol.">
        <title>Complete genome sequence of Corynebacterium casei LMG S-19264T (=DSM 44701T), isolated from a smear-ripened cheese.</title>
        <authorList>
            <consortium name="US DOE Joint Genome Institute (JGI-PGF)"/>
            <person name="Walter F."/>
            <person name="Albersmeier A."/>
            <person name="Kalinowski J."/>
            <person name="Ruckert C."/>
        </authorList>
    </citation>
    <scope>NUCLEOTIDE SEQUENCE</scope>
    <source>
        <strain evidence="1">JCM 4059</strain>
    </source>
</reference>
<accession>A0A919E8E0</accession>
<sequence>MGSAVTFGELDRLSGDELPPRIALSDLLPLGTAGAPATDQPVYPTLVRTEHGATVAYACQYRQNPGSPGLLVALGLAPSSPGYTSTCIPAAISSH</sequence>
<proteinExistence type="predicted"/>
<keyword evidence="2" id="KW-1185">Reference proteome</keyword>
<evidence type="ECO:0000313" key="2">
    <source>
        <dbReference type="Proteomes" id="UP000638313"/>
    </source>
</evidence>
<dbReference type="EMBL" id="BNBD01000001">
    <property type="protein sequence ID" value="GHF24913.1"/>
    <property type="molecule type" value="Genomic_DNA"/>
</dbReference>
<protein>
    <submittedName>
        <fullName evidence="1">Uncharacterized protein</fullName>
    </submittedName>
</protein>
<organism evidence="1 2">
    <name type="scientific">Streptomyces mashuensis</name>
    <dbReference type="NCBI Taxonomy" id="33904"/>
    <lineage>
        <taxon>Bacteria</taxon>
        <taxon>Bacillati</taxon>
        <taxon>Actinomycetota</taxon>
        <taxon>Actinomycetes</taxon>
        <taxon>Kitasatosporales</taxon>
        <taxon>Streptomycetaceae</taxon>
        <taxon>Streptomyces</taxon>
    </lineage>
</organism>
<evidence type="ECO:0000313" key="1">
    <source>
        <dbReference type="EMBL" id="GHF24913.1"/>
    </source>
</evidence>